<dbReference type="AlphaFoldDB" id="A0A6A6EYM8"/>
<keyword evidence="3" id="KW-1185">Reference proteome</keyword>
<evidence type="ECO:0000313" key="3">
    <source>
        <dbReference type="Proteomes" id="UP000799539"/>
    </source>
</evidence>
<dbReference type="InterPro" id="IPR001810">
    <property type="entry name" value="F-box_dom"/>
</dbReference>
<dbReference type="SUPFAM" id="SSF81383">
    <property type="entry name" value="F-box domain"/>
    <property type="match status" value="1"/>
</dbReference>
<dbReference type="OrthoDB" id="3632866at2759"/>
<proteinExistence type="predicted"/>
<dbReference type="Proteomes" id="UP000799539">
    <property type="component" value="Unassembled WGS sequence"/>
</dbReference>
<dbReference type="EMBL" id="ML992717">
    <property type="protein sequence ID" value="KAF2206582.1"/>
    <property type="molecule type" value="Genomic_DNA"/>
</dbReference>
<accession>A0A6A6EYM8</accession>
<evidence type="ECO:0000259" key="1">
    <source>
        <dbReference type="PROSITE" id="PS50181"/>
    </source>
</evidence>
<feature type="domain" description="F-box" evidence="1">
    <location>
        <begin position="1"/>
        <end position="47"/>
    </location>
</feature>
<dbReference type="Pfam" id="PF00646">
    <property type="entry name" value="F-box"/>
    <property type="match status" value="1"/>
</dbReference>
<organism evidence="2 3">
    <name type="scientific">Cercospora zeae-maydis SCOH1-5</name>
    <dbReference type="NCBI Taxonomy" id="717836"/>
    <lineage>
        <taxon>Eukaryota</taxon>
        <taxon>Fungi</taxon>
        <taxon>Dikarya</taxon>
        <taxon>Ascomycota</taxon>
        <taxon>Pezizomycotina</taxon>
        <taxon>Dothideomycetes</taxon>
        <taxon>Dothideomycetidae</taxon>
        <taxon>Mycosphaerellales</taxon>
        <taxon>Mycosphaerellaceae</taxon>
        <taxon>Cercospora</taxon>
    </lineage>
</organism>
<gene>
    <name evidence="2" type="ORF">CERZMDRAFT_89199</name>
</gene>
<reference evidence="2" key="1">
    <citation type="journal article" date="2020" name="Stud. Mycol.">
        <title>101 Dothideomycetes genomes: a test case for predicting lifestyles and emergence of pathogens.</title>
        <authorList>
            <person name="Haridas S."/>
            <person name="Albert R."/>
            <person name="Binder M."/>
            <person name="Bloem J."/>
            <person name="Labutti K."/>
            <person name="Salamov A."/>
            <person name="Andreopoulos B."/>
            <person name="Baker S."/>
            <person name="Barry K."/>
            <person name="Bills G."/>
            <person name="Bluhm B."/>
            <person name="Cannon C."/>
            <person name="Castanera R."/>
            <person name="Culley D."/>
            <person name="Daum C."/>
            <person name="Ezra D."/>
            <person name="Gonzalez J."/>
            <person name="Henrissat B."/>
            <person name="Kuo A."/>
            <person name="Liang C."/>
            <person name="Lipzen A."/>
            <person name="Lutzoni F."/>
            <person name="Magnuson J."/>
            <person name="Mondo S."/>
            <person name="Nolan M."/>
            <person name="Ohm R."/>
            <person name="Pangilinan J."/>
            <person name="Park H.-J."/>
            <person name="Ramirez L."/>
            <person name="Alfaro M."/>
            <person name="Sun H."/>
            <person name="Tritt A."/>
            <person name="Yoshinaga Y."/>
            <person name="Zwiers L.-H."/>
            <person name="Turgeon B."/>
            <person name="Goodwin S."/>
            <person name="Spatafora J."/>
            <person name="Crous P."/>
            <person name="Grigoriev I."/>
        </authorList>
    </citation>
    <scope>NUCLEOTIDE SEQUENCE</scope>
    <source>
        <strain evidence="2">SCOH1-5</strain>
    </source>
</reference>
<sequence>MASITTLPTEVVELILWSLPIKDLLFSQRTFSRWRSIVKRSERLQQALFLKPEKPRLIAHYVNICRHGQPDKETYSLVPATPAATRESLARNRPGRTSYRQEGRVFVGRLNPLLVARTIPPGSFMGYQPSVCWDIASGTTSITCTSLSRYRDSARSAVCRQMFLTQPPTDAVRCSWRYLMPSRGHGGQADALETKKSEIVENSAGVTMADILEKIEDLEKGNRADCDFVFDSEAAVVGIVELTAREELAVRSIAAQAM</sequence>
<protein>
    <recommendedName>
        <fullName evidence="1">F-box domain-containing protein</fullName>
    </recommendedName>
</protein>
<name>A0A6A6EYM8_9PEZI</name>
<evidence type="ECO:0000313" key="2">
    <source>
        <dbReference type="EMBL" id="KAF2206582.1"/>
    </source>
</evidence>
<dbReference type="InterPro" id="IPR036047">
    <property type="entry name" value="F-box-like_dom_sf"/>
</dbReference>
<dbReference type="PROSITE" id="PS50181">
    <property type="entry name" value="FBOX"/>
    <property type="match status" value="1"/>
</dbReference>